<dbReference type="Pfam" id="PF08386">
    <property type="entry name" value="Abhydrolase_4"/>
    <property type="match status" value="1"/>
</dbReference>
<proteinExistence type="inferred from homology"/>
<feature type="domain" description="AB hydrolase-1" evidence="4">
    <location>
        <begin position="5"/>
        <end position="178"/>
    </location>
</feature>
<dbReference type="Gene3D" id="3.40.50.1820">
    <property type="entry name" value="alpha/beta hydrolase"/>
    <property type="match status" value="1"/>
</dbReference>
<dbReference type="InterPro" id="IPR051601">
    <property type="entry name" value="Serine_prot/Carboxylest_S33"/>
</dbReference>
<feature type="domain" description="Peptidase S33 tripeptidyl aminopeptidase-like C-terminal" evidence="5">
    <location>
        <begin position="304"/>
        <end position="407"/>
    </location>
</feature>
<evidence type="ECO:0000256" key="2">
    <source>
        <dbReference type="ARBA" id="ARBA00022729"/>
    </source>
</evidence>
<comment type="caution">
    <text evidence="6">The sequence shown here is derived from an EMBL/GenBank/DDBJ whole genome shotgun (WGS) entry which is preliminary data.</text>
</comment>
<dbReference type="PANTHER" id="PTHR43248:SF29">
    <property type="entry name" value="TRIPEPTIDYL AMINOPEPTIDASE"/>
    <property type="match status" value="1"/>
</dbReference>
<gene>
    <name evidence="6" type="ORF">BJY22_007065</name>
</gene>
<dbReference type="GO" id="GO:0016787">
    <property type="term" value="F:hydrolase activity"/>
    <property type="evidence" value="ECO:0007669"/>
    <property type="project" value="UniProtKB-KW"/>
</dbReference>
<dbReference type="Pfam" id="PF00561">
    <property type="entry name" value="Abhydrolase_1"/>
    <property type="match status" value="1"/>
</dbReference>
<dbReference type="InterPro" id="IPR029058">
    <property type="entry name" value="AB_hydrolase_fold"/>
</dbReference>
<evidence type="ECO:0000313" key="7">
    <source>
        <dbReference type="Proteomes" id="UP000555407"/>
    </source>
</evidence>
<keyword evidence="2" id="KW-0732">Signal</keyword>
<dbReference type="EMBL" id="JAASRO010000001">
    <property type="protein sequence ID" value="NIK61348.1"/>
    <property type="molecule type" value="Genomic_DNA"/>
</dbReference>
<name>A0A7X5VHK4_9ACTN</name>
<comment type="similarity">
    <text evidence="1">Belongs to the peptidase S33 family.</text>
</comment>
<organism evidence="6 7">
    <name type="scientific">Kribbella shirazensis</name>
    <dbReference type="NCBI Taxonomy" id="1105143"/>
    <lineage>
        <taxon>Bacteria</taxon>
        <taxon>Bacillati</taxon>
        <taxon>Actinomycetota</taxon>
        <taxon>Actinomycetes</taxon>
        <taxon>Propionibacteriales</taxon>
        <taxon>Kribbellaceae</taxon>
        <taxon>Kribbella</taxon>
    </lineage>
</organism>
<dbReference type="Proteomes" id="UP000555407">
    <property type="component" value="Unassembled WGS sequence"/>
</dbReference>
<sequence>MRRGILLINPGGPGNAGLLLPPQLAAAMPAEARDRYDLVGFDPRSVGRSAPITCGLTTEEQNYLLLPPQSFAADVDRQAGIAAKCARVNGPLLRFMTTRNTARDMDVIRGALGEPKLSYLGYSYGTYLGSVYTQMFGTHADRIVLDSVVNPDVVWRDLTRAMSPAVEVGLNRWAAWTAGRNEQYVVGTSGPAVRARFDRLIADGNRVSLPVDDMRLTGEHLRMIAFAVMYDDRLYPVLSDLIRVMVNGGRLQPAVRDYVAGALTPPPHDNAVAAQLAIICDDVKWTGDLDLYRRDKIRDGHRYPLYGATAATVKPCTFWPYRPIEPVTTIGPGNAAPGILLVQSELDTATPAAGAHRLHELLLNSRLVTLRNAQKHIVYLTYGNTCVDTTVTRYLVTGQLPAADVACTNTSTQSDLRQEAGDAGRSVN</sequence>
<keyword evidence="7" id="KW-1185">Reference proteome</keyword>
<dbReference type="InterPro" id="IPR013595">
    <property type="entry name" value="Pept_S33_TAP-like_C"/>
</dbReference>
<evidence type="ECO:0000256" key="1">
    <source>
        <dbReference type="ARBA" id="ARBA00010088"/>
    </source>
</evidence>
<dbReference type="PANTHER" id="PTHR43248">
    <property type="entry name" value="2-SUCCINYL-6-HYDROXY-2,4-CYCLOHEXADIENE-1-CARBOXYLATE SYNTHASE"/>
    <property type="match status" value="1"/>
</dbReference>
<evidence type="ECO:0000259" key="5">
    <source>
        <dbReference type="Pfam" id="PF08386"/>
    </source>
</evidence>
<evidence type="ECO:0000259" key="4">
    <source>
        <dbReference type="Pfam" id="PF00561"/>
    </source>
</evidence>
<keyword evidence="3" id="KW-0378">Hydrolase</keyword>
<evidence type="ECO:0000256" key="3">
    <source>
        <dbReference type="ARBA" id="ARBA00022801"/>
    </source>
</evidence>
<reference evidence="6 7" key="1">
    <citation type="submission" date="2020-03" db="EMBL/GenBank/DDBJ databases">
        <title>Sequencing the genomes of 1000 actinobacteria strains.</title>
        <authorList>
            <person name="Klenk H.-P."/>
        </authorList>
    </citation>
    <scope>NUCLEOTIDE SEQUENCE [LARGE SCALE GENOMIC DNA]</scope>
    <source>
        <strain evidence="6 7">DSM 45490</strain>
    </source>
</reference>
<dbReference type="SUPFAM" id="SSF53474">
    <property type="entry name" value="alpha/beta-Hydrolases"/>
    <property type="match status" value="1"/>
</dbReference>
<dbReference type="InterPro" id="IPR000073">
    <property type="entry name" value="AB_hydrolase_1"/>
</dbReference>
<dbReference type="AlphaFoldDB" id="A0A7X5VHK4"/>
<accession>A0A7X5VHK4</accession>
<dbReference type="RefSeq" id="WP_167215802.1">
    <property type="nucleotide sequence ID" value="NZ_JAASRO010000001.1"/>
</dbReference>
<evidence type="ECO:0000313" key="6">
    <source>
        <dbReference type="EMBL" id="NIK61348.1"/>
    </source>
</evidence>
<protein>
    <submittedName>
        <fullName evidence="6">Pimeloyl-ACP methyl ester carboxylesterase</fullName>
    </submittedName>
</protein>